<keyword evidence="9" id="KW-0090">Biological rhythms</keyword>
<evidence type="ECO:0000256" key="9">
    <source>
        <dbReference type="ARBA" id="ARBA00023108"/>
    </source>
</evidence>
<keyword evidence="13" id="KW-0539">Nucleus</keyword>
<dbReference type="Gene3D" id="4.10.280.10">
    <property type="entry name" value="Helix-loop-helix DNA-binding domain"/>
    <property type="match status" value="1"/>
</dbReference>
<evidence type="ECO:0000256" key="10">
    <source>
        <dbReference type="ARBA" id="ARBA00023125"/>
    </source>
</evidence>
<evidence type="ECO:0000259" key="16">
    <source>
        <dbReference type="PROSITE" id="PS50888"/>
    </source>
</evidence>
<dbReference type="SMART" id="SM00091">
    <property type="entry name" value="PAS"/>
    <property type="match status" value="2"/>
</dbReference>
<dbReference type="CDD" id="cd19696">
    <property type="entry name" value="bHLH-PAS_AhR_like"/>
    <property type="match status" value="1"/>
</dbReference>
<feature type="region of interest" description="Disordered" evidence="14">
    <location>
        <begin position="605"/>
        <end position="643"/>
    </location>
</feature>
<dbReference type="PROSITE" id="PS50888">
    <property type="entry name" value="BHLH"/>
    <property type="match status" value="1"/>
</dbReference>
<dbReference type="SMART" id="SM00353">
    <property type="entry name" value="HLH"/>
    <property type="match status" value="1"/>
</dbReference>
<dbReference type="GO" id="GO:0000976">
    <property type="term" value="F:transcription cis-regulatory region binding"/>
    <property type="evidence" value="ECO:0007669"/>
    <property type="project" value="TreeGrafter"/>
</dbReference>
<feature type="domain" description="PAS" evidence="15">
    <location>
        <begin position="113"/>
        <end position="172"/>
    </location>
</feature>
<dbReference type="GO" id="GO:0046983">
    <property type="term" value="F:protein dimerization activity"/>
    <property type="evidence" value="ECO:0007669"/>
    <property type="project" value="InterPro"/>
</dbReference>
<evidence type="ECO:0000313" key="18">
    <source>
        <dbReference type="Proteomes" id="UP000534407"/>
    </source>
</evidence>
<dbReference type="PROSITE" id="PS50112">
    <property type="entry name" value="PAS"/>
    <property type="match status" value="1"/>
</dbReference>
<keyword evidence="5" id="KW-0678">Repressor</keyword>
<evidence type="ECO:0000256" key="11">
    <source>
        <dbReference type="ARBA" id="ARBA00023159"/>
    </source>
</evidence>
<evidence type="ECO:0000256" key="7">
    <source>
        <dbReference type="ARBA" id="ARBA00022765"/>
    </source>
</evidence>
<dbReference type="GO" id="GO:0004879">
    <property type="term" value="F:nuclear receptor activity"/>
    <property type="evidence" value="ECO:0007669"/>
    <property type="project" value="TreeGrafter"/>
</dbReference>
<dbReference type="EMBL" id="VXBT01002506">
    <property type="protein sequence ID" value="NXO08032.1"/>
    <property type="molecule type" value="Genomic_DNA"/>
</dbReference>
<dbReference type="Pfam" id="PF00989">
    <property type="entry name" value="PAS"/>
    <property type="match status" value="1"/>
</dbReference>
<dbReference type="SUPFAM" id="SSF47459">
    <property type="entry name" value="HLH, helix-loop-helix DNA-binding domain"/>
    <property type="match status" value="1"/>
</dbReference>
<protein>
    <recommendedName>
        <fullName evidence="3">Aryl hydrocarbon receptor</fullName>
    </recommendedName>
</protein>
<sequence length="747" mass="81186">MYAGRKRKKPVPKSPKPPPAEGVKSNPSKRHRDRLNQELNKLTGLLPFPEDVRSRLDKLSILRLAVGYLKVKSYLMAAAPKVGNCVDQPRAPGGDRWTEPQGDRELFPEGELLLQALNGFFIAVTGDGYIFYISPTVQDYLGFHQSDLIYQSVFELIHADDRAAFRRQLHRSPLPAADRCAAQLGKLPFPFGFPAFPAEQPLLAGRSATSSPQQLQAEKQSFMERSFTCRFRCLLDNSLGFLALNFRGRLKFLRGQHKSAADKSPVALFAIATLLQPLSILELRTKTLIFQTKHKLDFTPTACDSRGKVVLGYTEMELCRRGSGYQFVHAADMMHCAEHHVRMMKTGESGLTVFRLLTKRGGWVWVQANARLVYKGDRPDCIIARQRALSNEEGEEHLRKRNLHLPFSFATGEAVLYGNDLPGFLDSFQAKEELQTRANSNSKQRLVDPNSLLGAMMKQDASIYSSHAANVPQFSLPGLIPEPDGLSRNEDISNAQEDSDSLLLVIEALFEKSEVDGNVCQSLGVDNTELQQWEEALLSLGAEEEPPAQGLGERPGTKVTSCVKQMPLREGAGKSLDFPHCHEDSSAVAHFQHCWAGDAAFPAQPRAPGARGGRGAVGSGAPAASEGSSAQPEQQVPFSPAGPVAGTVLRVPVSGSNSAAALQLPNQGFQAEAPTSAPADNAVPTARSQPGCQLLGPGCPAPSHSNALVTLWHNVPLQANPASCPSEAWLVTAPKQLEAAGTHVESQ</sequence>
<evidence type="ECO:0000256" key="8">
    <source>
        <dbReference type="ARBA" id="ARBA00023015"/>
    </source>
</evidence>
<dbReference type="InterPro" id="IPR000014">
    <property type="entry name" value="PAS"/>
</dbReference>
<dbReference type="GO" id="GO:1904613">
    <property type="term" value="P:cellular response to 2,3,7,8-tetrachlorodibenzodioxine"/>
    <property type="evidence" value="ECO:0007669"/>
    <property type="project" value="UniProtKB-ARBA"/>
</dbReference>
<keyword evidence="8" id="KW-0805">Transcription regulation</keyword>
<dbReference type="Gene3D" id="3.30.450.20">
    <property type="entry name" value="PAS domain"/>
    <property type="match status" value="2"/>
</dbReference>
<evidence type="ECO:0000256" key="2">
    <source>
        <dbReference type="ARBA" id="ARBA00004496"/>
    </source>
</evidence>
<dbReference type="GO" id="GO:0048511">
    <property type="term" value="P:rhythmic process"/>
    <property type="evidence" value="ECO:0007669"/>
    <property type="project" value="UniProtKB-KW"/>
</dbReference>
<keyword evidence="4" id="KW-0963">Cytoplasm</keyword>
<evidence type="ECO:0000256" key="1">
    <source>
        <dbReference type="ARBA" id="ARBA00004123"/>
    </source>
</evidence>
<dbReference type="CDD" id="cd00130">
    <property type="entry name" value="PAS"/>
    <property type="match status" value="2"/>
</dbReference>
<evidence type="ECO:0000256" key="3">
    <source>
        <dbReference type="ARBA" id="ARBA00015909"/>
    </source>
</evidence>
<dbReference type="InterPro" id="IPR035965">
    <property type="entry name" value="PAS-like_dom_sf"/>
</dbReference>
<dbReference type="FunFam" id="3.30.450.20:FF:000035">
    <property type="entry name" value="Aryl hydrocarbon receptor"/>
    <property type="match status" value="1"/>
</dbReference>
<dbReference type="GO" id="GO:0005737">
    <property type="term" value="C:cytoplasm"/>
    <property type="evidence" value="ECO:0007669"/>
    <property type="project" value="UniProtKB-SubCell"/>
</dbReference>
<evidence type="ECO:0000259" key="15">
    <source>
        <dbReference type="PROSITE" id="PS50112"/>
    </source>
</evidence>
<dbReference type="Proteomes" id="UP000534407">
    <property type="component" value="Unassembled WGS sequence"/>
</dbReference>
<comment type="subcellular location">
    <subcellularLocation>
        <location evidence="2">Cytoplasm</location>
    </subcellularLocation>
    <subcellularLocation>
        <location evidence="1">Nucleus</location>
    </subcellularLocation>
</comment>
<dbReference type="PANTHER" id="PTHR10649:SF17">
    <property type="entry name" value="ARYL HYDROCARBON RECEPTOR 2"/>
    <property type="match status" value="1"/>
</dbReference>
<dbReference type="AlphaFoldDB" id="A0A7L1P6R3"/>
<evidence type="ECO:0000256" key="14">
    <source>
        <dbReference type="SAM" id="MobiDB-lite"/>
    </source>
</evidence>
<evidence type="ECO:0000256" key="5">
    <source>
        <dbReference type="ARBA" id="ARBA00022491"/>
    </source>
</evidence>
<accession>A0A7L1P6R3</accession>
<dbReference type="FunFam" id="4.10.280.10:FF:000024">
    <property type="entry name" value="Aryl hydrocarbon receptor 2"/>
    <property type="match status" value="1"/>
</dbReference>
<comment type="caution">
    <text evidence="17">The sequence shown here is derived from an EMBL/GenBank/DDBJ whole genome shotgun (WGS) entry which is preliminary data.</text>
</comment>
<evidence type="ECO:0000256" key="4">
    <source>
        <dbReference type="ARBA" id="ARBA00022490"/>
    </source>
</evidence>
<evidence type="ECO:0000256" key="12">
    <source>
        <dbReference type="ARBA" id="ARBA00023163"/>
    </source>
</evidence>
<dbReference type="InterPro" id="IPR039091">
    <property type="entry name" value="AHR/AHRR"/>
</dbReference>
<organism evidence="17 18">
    <name type="scientific">Oriolus oriolus</name>
    <name type="common">Eurasian golden oriole</name>
    <name type="synonym">Coracias oriolus</name>
    <dbReference type="NCBI Taxonomy" id="181099"/>
    <lineage>
        <taxon>Eukaryota</taxon>
        <taxon>Metazoa</taxon>
        <taxon>Chordata</taxon>
        <taxon>Craniata</taxon>
        <taxon>Vertebrata</taxon>
        <taxon>Euteleostomi</taxon>
        <taxon>Archelosauria</taxon>
        <taxon>Archosauria</taxon>
        <taxon>Dinosauria</taxon>
        <taxon>Saurischia</taxon>
        <taxon>Theropoda</taxon>
        <taxon>Coelurosauria</taxon>
        <taxon>Aves</taxon>
        <taxon>Neognathae</taxon>
        <taxon>Neoaves</taxon>
        <taxon>Telluraves</taxon>
        <taxon>Australaves</taxon>
        <taxon>Passeriformes</taxon>
        <taxon>Corvoidea</taxon>
        <taxon>Corvidae</taxon>
        <taxon>Oriolus</taxon>
    </lineage>
</organism>
<feature type="non-terminal residue" evidence="17">
    <location>
        <position position="747"/>
    </location>
</feature>
<evidence type="ECO:0000313" key="17">
    <source>
        <dbReference type="EMBL" id="NXO08032.1"/>
    </source>
</evidence>
<evidence type="ECO:0000256" key="6">
    <source>
        <dbReference type="ARBA" id="ARBA00022737"/>
    </source>
</evidence>
<keyword evidence="7" id="KW-0013">ADP-ribosylation</keyword>
<keyword evidence="12" id="KW-0804">Transcription</keyword>
<evidence type="ECO:0000256" key="13">
    <source>
        <dbReference type="ARBA" id="ARBA00023242"/>
    </source>
</evidence>
<feature type="non-terminal residue" evidence="17">
    <location>
        <position position="1"/>
    </location>
</feature>
<dbReference type="InterPro" id="IPR036638">
    <property type="entry name" value="HLH_DNA-bd_sf"/>
</dbReference>
<dbReference type="GO" id="GO:0005634">
    <property type="term" value="C:nucleus"/>
    <property type="evidence" value="ECO:0007669"/>
    <property type="project" value="UniProtKB-SubCell"/>
</dbReference>
<dbReference type="Pfam" id="PF00010">
    <property type="entry name" value="HLH"/>
    <property type="match status" value="1"/>
</dbReference>
<gene>
    <name evidence="17" type="primary">Ahr_0</name>
    <name evidence="17" type="ORF">ORIORI_R11321</name>
</gene>
<proteinExistence type="predicted"/>
<feature type="region of interest" description="Disordered" evidence="14">
    <location>
        <begin position="1"/>
        <end position="33"/>
    </location>
</feature>
<dbReference type="PANTHER" id="PTHR10649">
    <property type="entry name" value="ARYL HYDROCARBON RECEPTOR"/>
    <property type="match status" value="1"/>
</dbReference>
<dbReference type="InterPro" id="IPR013767">
    <property type="entry name" value="PAS_fold"/>
</dbReference>
<name>A0A7L1P6R3_ORIOR</name>
<dbReference type="GO" id="GO:0006805">
    <property type="term" value="P:xenobiotic metabolic process"/>
    <property type="evidence" value="ECO:0007669"/>
    <property type="project" value="InterPro"/>
</dbReference>
<dbReference type="Pfam" id="PF14598">
    <property type="entry name" value="PAS_11"/>
    <property type="match status" value="1"/>
</dbReference>
<keyword evidence="10" id="KW-0238">DNA-binding</keyword>
<dbReference type="FunFam" id="3.30.450.20:FF:000019">
    <property type="entry name" value="Aryl hydrocarbon receptor 1"/>
    <property type="match status" value="1"/>
</dbReference>
<feature type="domain" description="BHLH" evidence="16">
    <location>
        <begin position="19"/>
        <end position="72"/>
    </location>
</feature>
<feature type="compositionally biased region" description="Low complexity" evidence="14">
    <location>
        <begin position="619"/>
        <end position="635"/>
    </location>
</feature>
<dbReference type="SUPFAM" id="SSF55785">
    <property type="entry name" value="PYP-like sensor domain (PAS domain)"/>
    <property type="match status" value="2"/>
</dbReference>
<feature type="compositionally biased region" description="Basic residues" evidence="14">
    <location>
        <begin position="1"/>
        <end position="11"/>
    </location>
</feature>
<dbReference type="GO" id="GO:0034751">
    <property type="term" value="C:aryl hydrocarbon receptor complex"/>
    <property type="evidence" value="ECO:0007669"/>
    <property type="project" value="TreeGrafter"/>
</dbReference>
<dbReference type="InterPro" id="IPR011598">
    <property type="entry name" value="bHLH_dom"/>
</dbReference>
<keyword evidence="11" id="KW-0010">Activator</keyword>
<keyword evidence="6" id="KW-0677">Repeat</keyword>
<reference evidence="17 18" key="1">
    <citation type="submission" date="2019-09" db="EMBL/GenBank/DDBJ databases">
        <title>Bird 10,000 Genomes (B10K) Project - Family phase.</title>
        <authorList>
            <person name="Zhang G."/>
        </authorList>
    </citation>
    <scope>NUCLEOTIDE SEQUENCE [LARGE SCALE GENOMIC DNA]</scope>
    <source>
        <strain evidence="17">B10K-DU-002-24</strain>
        <tissue evidence="17">Muscle</tissue>
    </source>
</reference>
<keyword evidence="18" id="KW-1185">Reference proteome</keyword>